<feature type="compositionally biased region" description="Basic and acidic residues" evidence="1">
    <location>
        <begin position="304"/>
        <end position="317"/>
    </location>
</feature>
<proteinExistence type="predicted"/>
<evidence type="ECO:0000313" key="4">
    <source>
        <dbReference type="Proteomes" id="UP000260773"/>
    </source>
</evidence>
<accession>A0A3E2TNV3</accession>
<dbReference type="PANTHER" id="PTHR33375:SF1">
    <property type="entry name" value="CHROMOSOME-PARTITIONING PROTEIN PARB-RELATED"/>
    <property type="match status" value="1"/>
</dbReference>
<dbReference type="SUPFAM" id="SSF109709">
    <property type="entry name" value="KorB DNA-binding domain-like"/>
    <property type="match status" value="1"/>
</dbReference>
<feature type="domain" description="ParB-like N-terminal" evidence="2">
    <location>
        <begin position="27"/>
        <end position="118"/>
    </location>
</feature>
<dbReference type="GO" id="GO:0007059">
    <property type="term" value="P:chromosome segregation"/>
    <property type="evidence" value="ECO:0007669"/>
    <property type="project" value="TreeGrafter"/>
</dbReference>
<dbReference type="Proteomes" id="UP000260773">
    <property type="component" value="Unassembled WGS sequence"/>
</dbReference>
<sequence length="430" mass="49085">MGKIGIGDRLNANSKKNIIFAKDYRKVRLDPRTLIPSEHNKYSQDNIEELADNMLLVGQLQEIIVGRVDGQDRIIVGHRRTAAAVLNIERGHDEFKLVDCKIKEMSESLFMLTLHSANIFNRQLSDWELTNGVAEFTKYLVKARESGELTIEGKMRDYIANVTGKSTGKINQINSINNNLCEEGKEAFKDGKINFSTAYETSRLPEAKQHEVIENGELLSKDVREMVKEEKEKKEAEKKPGDDYEPAHPESITSLCYSCLYYSECNVKTGTCKKCDKYTNKAEAEKTEEQKYEEEQAVIDRDTKAKLRQQSDDKKMETLPSEAAAAEPKTHIIRLAAMYFDDVASGKKSFELRKNDRGYKEGDVLELMEFKDGRNTGREIKADIIYMLEDYSGLEEGWCILGIKVRPEEKKEADLPGQMDIEEYLGKEEK</sequence>
<evidence type="ECO:0000259" key="2">
    <source>
        <dbReference type="SMART" id="SM00470"/>
    </source>
</evidence>
<feature type="region of interest" description="Disordered" evidence="1">
    <location>
        <begin position="304"/>
        <end position="323"/>
    </location>
</feature>
<dbReference type="AlphaFoldDB" id="A0A3E2TNV3"/>
<comment type="caution">
    <text evidence="3">The sequence shown here is derived from an EMBL/GenBank/DDBJ whole genome shotgun (WGS) entry which is preliminary data.</text>
</comment>
<dbReference type="InterPro" id="IPR003115">
    <property type="entry name" value="ParB_N"/>
</dbReference>
<dbReference type="Pfam" id="PF12961">
    <property type="entry name" value="DUF3850"/>
    <property type="match status" value="1"/>
</dbReference>
<organism evidence="3 4">
    <name type="scientific">Coprococcus catus</name>
    <dbReference type="NCBI Taxonomy" id="116085"/>
    <lineage>
        <taxon>Bacteria</taxon>
        <taxon>Bacillati</taxon>
        <taxon>Bacillota</taxon>
        <taxon>Clostridia</taxon>
        <taxon>Lachnospirales</taxon>
        <taxon>Lachnospiraceae</taxon>
        <taxon>Coprococcus</taxon>
    </lineage>
</organism>
<evidence type="ECO:0000256" key="1">
    <source>
        <dbReference type="SAM" id="MobiDB-lite"/>
    </source>
</evidence>
<dbReference type="InterPro" id="IPR050336">
    <property type="entry name" value="Chromosome_partition/occlusion"/>
</dbReference>
<dbReference type="InterPro" id="IPR039440">
    <property type="entry name" value="DUF3850"/>
</dbReference>
<evidence type="ECO:0000313" key="3">
    <source>
        <dbReference type="EMBL" id="RGB80135.1"/>
    </source>
</evidence>
<dbReference type="SUPFAM" id="SSF110849">
    <property type="entry name" value="ParB/Sulfiredoxin"/>
    <property type="match status" value="1"/>
</dbReference>
<gene>
    <name evidence="3" type="ORF">DW070_07075</name>
</gene>
<feature type="region of interest" description="Disordered" evidence="1">
    <location>
        <begin position="228"/>
        <end position="247"/>
    </location>
</feature>
<protein>
    <submittedName>
        <fullName evidence="3">DUF3850 domain-containing protein</fullName>
    </submittedName>
</protein>
<name>A0A3E2TNV3_9FIRM</name>
<dbReference type="SMART" id="SM00470">
    <property type="entry name" value="ParB"/>
    <property type="match status" value="1"/>
</dbReference>
<dbReference type="GO" id="GO:0005694">
    <property type="term" value="C:chromosome"/>
    <property type="evidence" value="ECO:0007669"/>
    <property type="project" value="TreeGrafter"/>
</dbReference>
<dbReference type="Gene3D" id="2.30.130.30">
    <property type="entry name" value="Hypothetical protein"/>
    <property type="match status" value="1"/>
</dbReference>
<dbReference type="Pfam" id="PF02195">
    <property type="entry name" value="ParB_N"/>
    <property type="match status" value="1"/>
</dbReference>
<dbReference type="EMBL" id="QVEP01000013">
    <property type="protein sequence ID" value="RGB80135.1"/>
    <property type="molecule type" value="Genomic_DNA"/>
</dbReference>
<dbReference type="Gene3D" id="1.10.10.2830">
    <property type="match status" value="1"/>
</dbReference>
<dbReference type="InterPro" id="IPR036086">
    <property type="entry name" value="ParB/Sulfiredoxin_sf"/>
</dbReference>
<dbReference type="SUPFAM" id="SSF88697">
    <property type="entry name" value="PUA domain-like"/>
    <property type="match status" value="1"/>
</dbReference>
<dbReference type="InterPro" id="IPR015947">
    <property type="entry name" value="PUA-like_sf"/>
</dbReference>
<dbReference type="PANTHER" id="PTHR33375">
    <property type="entry name" value="CHROMOSOME-PARTITIONING PROTEIN PARB-RELATED"/>
    <property type="match status" value="1"/>
</dbReference>
<reference evidence="3 4" key="1">
    <citation type="submission" date="2018-08" db="EMBL/GenBank/DDBJ databases">
        <title>A genome reference for cultivated species of the human gut microbiota.</title>
        <authorList>
            <person name="Zou Y."/>
            <person name="Xue W."/>
            <person name="Luo G."/>
        </authorList>
    </citation>
    <scope>NUCLEOTIDE SEQUENCE [LARGE SCALE GENOMIC DNA]</scope>
    <source>
        <strain evidence="3 4">AF45-17</strain>
    </source>
</reference>
<dbReference type="Gene3D" id="3.90.1530.30">
    <property type="match status" value="1"/>
</dbReference>